<dbReference type="InterPro" id="IPR007267">
    <property type="entry name" value="GtrA_DPMS_TM"/>
</dbReference>
<proteinExistence type="inferred from homology"/>
<dbReference type="Pfam" id="PF04138">
    <property type="entry name" value="GtrA_DPMS_TM"/>
    <property type="match status" value="1"/>
</dbReference>
<evidence type="ECO:0000256" key="1">
    <source>
        <dbReference type="ARBA" id="ARBA00004141"/>
    </source>
</evidence>
<sequence length="141" mass="15143">MNRKSLVHRLRRPETSRFAAFLLTGGVAAGVNVGSRLVFGLAMPYEAAVALAYLVGMTTAFVLARLFVFAGSGRSLHVEYGRFALVNVAALLQVLAVSVGLAKLVFPAIHFTWNADLVAHVIGVLSPVVLSYQGHKRFSFA</sequence>
<name>A0A4Q2R9I1_9HYPH</name>
<evidence type="ECO:0000256" key="4">
    <source>
        <dbReference type="ARBA" id="ARBA00022989"/>
    </source>
</evidence>
<comment type="caution">
    <text evidence="8">The sequence shown here is derived from an EMBL/GenBank/DDBJ whole genome shotgun (WGS) entry which is preliminary data.</text>
</comment>
<organism evidence="8 9">
    <name type="scientific">Lichenibacterium ramalinae</name>
    <dbReference type="NCBI Taxonomy" id="2316527"/>
    <lineage>
        <taxon>Bacteria</taxon>
        <taxon>Pseudomonadati</taxon>
        <taxon>Pseudomonadota</taxon>
        <taxon>Alphaproteobacteria</taxon>
        <taxon>Hyphomicrobiales</taxon>
        <taxon>Lichenihabitantaceae</taxon>
        <taxon>Lichenibacterium</taxon>
    </lineage>
</organism>
<evidence type="ECO:0000256" key="6">
    <source>
        <dbReference type="SAM" id="Phobius"/>
    </source>
</evidence>
<evidence type="ECO:0000313" key="8">
    <source>
        <dbReference type="EMBL" id="RYB03488.1"/>
    </source>
</evidence>
<dbReference type="RefSeq" id="WP_129220442.1">
    <property type="nucleotide sequence ID" value="NZ_QYBC01000014.1"/>
</dbReference>
<feature type="transmembrane region" description="Helical" evidence="6">
    <location>
        <begin position="50"/>
        <end position="71"/>
    </location>
</feature>
<evidence type="ECO:0000259" key="7">
    <source>
        <dbReference type="Pfam" id="PF04138"/>
    </source>
</evidence>
<dbReference type="EMBL" id="QYBC01000014">
    <property type="protein sequence ID" value="RYB03488.1"/>
    <property type="molecule type" value="Genomic_DNA"/>
</dbReference>
<feature type="domain" description="GtrA/DPMS transmembrane" evidence="7">
    <location>
        <begin position="21"/>
        <end position="140"/>
    </location>
</feature>
<keyword evidence="9" id="KW-1185">Reference proteome</keyword>
<gene>
    <name evidence="8" type="ORF">D3272_17185</name>
</gene>
<dbReference type="GO" id="GO:0005886">
    <property type="term" value="C:plasma membrane"/>
    <property type="evidence" value="ECO:0007669"/>
    <property type="project" value="TreeGrafter"/>
</dbReference>
<dbReference type="OrthoDB" id="7060875at2"/>
<dbReference type="GO" id="GO:0000271">
    <property type="term" value="P:polysaccharide biosynthetic process"/>
    <property type="evidence" value="ECO:0007669"/>
    <property type="project" value="InterPro"/>
</dbReference>
<dbReference type="PANTHER" id="PTHR38459:SF1">
    <property type="entry name" value="PROPHAGE BACTOPRENOL-LINKED GLUCOSE TRANSLOCASE HOMOLOG"/>
    <property type="match status" value="1"/>
</dbReference>
<keyword evidence="3 6" id="KW-0812">Transmembrane</keyword>
<reference evidence="8 9" key="1">
    <citation type="submission" date="2018-09" db="EMBL/GenBank/DDBJ databases">
        <authorList>
            <person name="Grouzdev D.S."/>
            <person name="Krutkina M.S."/>
        </authorList>
    </citation>
    <scope>NUCLEOTIDE SEQUENCE [LARGE SCALE GENOMIC DNA]</scope>
    <source>
        <strain evidence="8 9">RmlP001</strain>
    </source>
</reference>
<dbReference type="PANTHER" id="PTHR38459">
    <property type="entry name" value="PROPHAGE BACTOPRENOL-LINKED GLUCOSE TRANSLOCASE HOMOLOG"/>
    <property type="match status" value="1"/>
</dbReference>
<reference evidence="8 9" key="2">
    <citation type="submission" date="2019-02" db="EMBL/GenBank/DDBJ databases">
        <title>'Lichenibacterium ramalinii' gen. nov. sp. nov., 'Lichenibacterium minor' gen. nov. sp. nov.</title>
        <authorList>
            <person name="Pankratov T."/>
        </authorList>
    </citation>
    <scope>NUCLEOTIDE SEQUENCE [LARGE SCALE GENOMIC DNA]</scope>
    <source>
        <strain evidence="8 9">RmlP001</strain>
    </source>
</reference>
<dbReference type="AlphaFoldDB" id="A0A4Q2R9I1"/>
<feature type="transmembrane region" description="Helical" evidence="6">
    <location>
        <begin position="111"/>
        <end position="132"/>
    </location>
</feature>
<protein>
    <submittedName>
        <fullName evidence="8">GtrA family protein</fullName>
    </submittedName>
</protein>
<dbReference type="Proteomes" id="UP000289411">
    <property type="component" value="Unassembled WGS sequence"/>
</dbReference>
<evidence type="ECO:0000256" key="2">
    <source>
        <dbReference type="ARBA" id="ARBA00009399"/>
    </source>
</evidence>
<evidence type="ECO:0000256" key="5">
    <source>
        <dbReference type="ARBA" id="ARBA00023136"/>
    </source>
</evidence>
<accession>A0A4Q2R9I1</accession>
<evidence type="ECO:0000313" key="9">
    <source>
        <dbReference type="Proteomes" id="UP000289411"/>
    </source>
</evidence>
<feature type="transmembrane region" description="Helical" evidence="6">
    <location>
        <begin position="83"/>
        <end position="105"/>
    </location>
</feature>
<dbReference type="InterPro" id="IPR051401">
    <property type="entry name" value="GtrA_CellWall_Glycosyl"/>
</dbReference>
<comment type="subcellular location">
    <subcellularLocation>
        <location evidence="1">Membrane</location>
        <topology evidence="1">Multi-pass membrane protein</topology>
    </subcellularLocation>
</comment>
<comment type="similarity">
    <text evidence="2">Belongs to the GtrA family.</text>
</comment>
<keyword evidence="4 6" id="KW-1133">Transmembrane helix</keyword>
<keyword evidence="5 6" id="KW-0472">Membrane</keyword>
<evidence type="ECO:0000256" key="3">
    <source>
        <dbReference type="ARBA" id="ARBA00022692"/>
    </source>
</evidence>